<feature type="compositionally biased region" description="Acidic residues" evidence="1">
    <location>
        <begin position="179"/>
        <end position="191"/>
    </location>
</feature>
<evidence type="ECO:0000256" key="1">
    <source>
        <dbReference type="SAM" id="MobiDB-lite"/>
    </source>
</evidence>
<feature type="transmembrane region" description="Helical" evidence="2">
    <location>
        <begin position="350"/>
        <end position="371"/>
    </location>
</feature>
<keyword evidence="2" id="KW-0472">Membrane</keyword>
<proteinExistence type="predicted"/>
<evidence type="ECO:0000256" key="2">
    <source>
        <dbReference type="SAM" id="Phobius"/>
    </source>
</evidence>
<dbReference type="PANTHER" id="PTHR28136:SF1">
    <property type="entry name" value="NUCLEUS EXPORT PROTEIN BRL1"/>
    <property type="match status" value="1"/>
</dbReference>
<dbReference type="Proteomes" id="UP000245768">
    <property type="component" value="Unassembled WGS sequence"/>
</dbReference>
<dbReference type="OrthoDB" id="5961at2759"/>
<evidence type="ECO:0000313" key="5">
    <source>
        <dbReference type="Proteomes" id="UP000245768"/>
    </source>
</evidence>
<feature type="compositionally biased region" description="Basic and acidic residues" evidence="1">
    <location>
        <begin position="47"/>
        <end position="57"/>
    </location>
</feature>
<dbReference type="GO" id="GO:0055088">
    <property type="term" value="P:lipid homeostasis"/>
    <property type="evidence" value="ECO:0007669"/>
    <property type="project" value="InterPro"/>
</dbReference>
<dbReference type="Pfam" id="PF10104">
    <property type="entry name" value="Brr6_like_C_C"/>
    <property type="match status" value="1"/>
</dbReference>
<feature type="transmembrane region" description="Helical" evidence="2">
    <location>
        <begin position="245"/>
        <end position="264"/>
    </location>
</feature>
<dbReference type="AlphaFoldDB" id="A0A316YRJ0"/>
<dbReference type="PANTHER" id="PTHR28136">
    <property type="entry name" value="NUCLEUS EXPORT PROTEIN BRR6"/>
    <property type="match status" value="1"/>
</dbReference>
<dbReference type="GeneID" id="37041151"/>
<dbReference type="EMBL" id="KZ819636">
    <property type="protein sequence ID" value="PWN90395.1"/>
    <property type="molecule type" value="Genomic_DNA"/>
</dbReference>
<evidence type="ECO:0000259" key="3">
    <source>
        <dbReference type="SMART" id="SM01042"/>
    </source>
</evidence>
<feature type="compositionally biased region" description="Polar residues" evidence="1">
    <location>
        <begin position="33"/>
        <end position="46"/>
    </location>
</feature>
<dbReference type="InterPro" id="IPR040202">
    <property type="entry name" value="Brl1/Brr6"/>
</dbReference>
<dbReference type="GO" id="GO:0006998">
    <property type="term" value="P:nuclear envelope organization"/>
    <property type="evidence" value="ECO:0007669"/>
    <property type="project" value="InterPro"/>
</dbReference>
<sequence>MATAFAKRSPFTPAQKRMNRSNESPMDFAYDAPSTSSANEGSSWLSSEDRKRGRESDVGSSNDAEMKPAFTFGGADEASSAKQNYGGVFLFHQPLSPTHAGPDVEMDNASPSQARPLPTTAAAASTSEGHKDAEASTSSSRPKASGGAVVRVNRRRQFANKARSVSNPLKGARRQHDGWEDEEDDEEEEDDHRDGIPKARTRKRSLARRVGDTLHVNYIIGGGRGSSDAKMGWLDPEWCLGMAQFIFNASLLLGVLWILLQVVLTLRHDISDKMREYEMDYLADVEGCSQAYHLNRCGTDTAVPALASACAAWQRCSARDPAVIGRARVTAETIAEIVNGFVDVVSWKSMLFTLLSLVIVVGATNSTLSFFRLKSRKQKEDKTASSHLDDGRAPPPPPALHHPMYNPYLYPYPTAPSEAWHAPSPPATPHKKRMCR</sequence>
<dbReference type="GO" id="GO:0031965">
    <property type="term" value="C:nuclear membrane"/>
    <property type="evidence" value="ECO:0007669"/>
    <property type="project" value="InterPro"/>
</dbReference>
<dbReference type="InParanoid" id="A0A316YRJ0"/>
<evidence type="ECO:0000313" key="4">
    <source>
        <dbReference type="EMBL" id="PWN90395.1"/>
    </source>
</evidence>
<feature type="region of interest" description="Disordered" evidence="1">
    <location>
        <begin position="91"/>
        <end position="204"/>
    </location>
</feature>
<dbReference type="RefSeq" id="XP_025377593.1">
    <property type="nucleotide sequence ID" value="XM_025519235.1"/>
</dbReference>
<reference evidence="4 5" key="1">
    <citation type="journal article" date="2018" name="Mol. Biol. Evol.">
        <title>Broad Genomic Sampling Reveals a Smut Pathogenic Ancestry of the Fungal Clade Ustilaginomycotina.</title>
        <authorList>
            <person name="Kijpornyongpan T."/>
            <person name="Mondo S.J."/>
            <person name="Barry K."/>
            <person name="Sandor L."/>
            <person name="Lee J."/>
            <person name="Lipzen A."/>
            <person name="Pangilinan J."/>
            <person name="LaButti K."/>
            <person name="Hainaut M."/>
            <person name="Henrissat B."/>
            <person name="Grigoriev I.V."/>
            <person name="Spatafora J.W."/>
            <person name="Aime M.C."/>
        </authorList>
    </citation>
    <scope>NUCLEOTIDE SEQUENCE [LARGE SCALE GENOMIC DNA]</scope>
    <source>
        <strain evidence="4 5">MCA 4198</strain>
    </source>
</reference>
<gene>
    <name evidence="4" type="ORF">FA10DRAFT_241157</name>
</gene>
<feature type="domain" description="Brl1/Brr6" evidence="3">
    <location>
        <begin position="239"/>
        <end position="372"/>
    </location>
</feature>
<name>A0A316YRJ0_9BASI</name>
<keyword evidence="2" id="KW-1133">Transmembrane helix</keyword>
<protein>
    <recommendedName>
        <fullName evidence="3">Brl1/Brr6 domain-containing protein</fullName>
    </recommendedName>
</protein>
<dbReference type="STRING" id="215250.A0A316YRJ0"/>
<feature type="region of interest" description="Disordered" evidence="1">
    <location>
        <begin position="1"/>
        <end position="79"/>
    </location>
</feature>
<keyword evidence="5" id="KW-1185">Reference proteome</keyword>
<accession>A0A316YRJ0</accession>
<dbReference type="InterPro" id="IPR018767">
    <property type="entry name" value="Brl1/Brr6_dom"/>
</dbReference>
<keyword evidence="2" id="KW-0812">Transmembrane</keyword>
<organism evidence="4 5">
    <name type="scientific">Acaromyces ingoldii</name>
    <dbReference type="NCBI Taxonomy" id="215250"/>
    <lineage>
        <taxon>Eukaryota</taxon>
        <taxon>Fungi</taxon>
        <taxon>Dikarya</taxon>
        <taxon>Basidiomycota</taxon>
        <taxon>Ustilaginomycotina</taxon>
        <taxon>Exobasidiomycetes</taxon>
        <taxon>Exobasidiales</taxon>
        <taxon>Cryptobasidiaceae</taxon>
        <taxon>Acaromyces</taxon>
    </lineage>
</organism>
<dbReference type="SMART" id="SM01042">
    <property type="entry name" value="Brr6_like_C_C"/>
    <property type="match status" value="1"/>
</dbReference>